<dbReference type="PRINTS" id="PR00463">
    <property type="entry name" value="EP450I"/>
</dbReference>
<dbReference type="GO" id="GO:0020037">
    <property type="term" value="F:heme binding"/>
    <property type="evidence" value="ECO:0007669"/>
    <property type="project" value="InterPro"/>
</dbReference>
<dbReference type="PaxDb" id="65489-OBART04G01300.1"/>
<dbReference type="GO" id="GO:0016709">
    <property type="term" value="F:oxidoreductase activity, acting on paired donors, with incorporation or reduction of molecular oxygen, NAD(P)H as one donor, and incorporation of one atom of oxygen"/>
    <property type="evidence" value="ECO:0007669"/>
    <property type="project" value="TreeGrafter"/>
</dbReference>
<keyword evidence="5 7" id="KW-0472">Membrane</keyword>
<evidence type="ECO:0000256" key="6">
    <source>
        <dbReference type="PIRSR" id="PIRSR602401-1"/>
    </source>
</evidence>
<feature type="binding site" description="axial binding residue" evidence="6">
    <location>
        <position position="820"/>
    </location>
    <ligand>
        <name>heme</name>
        <dbReference type="ChEBI" id="CHEBI:30413"/>
    </ligand>
    <ligandPart>
        <name>Fe</name>
        <dbReference type="ChEBI" id="CHEBI:18248"/>
    </ligandPart>
</feature>
<reference evidence="8" key="1">
    <citation type="journal article" date="2009" name="Rice">
        <title>De Novo Next Generation Sequencing of Plant Genomes.</title>
        <authorList>
            <person name="Rounsley S."/>
            <person name="Marri P.R."/>
            <person name="Yu Y."/>
            <person name="He R."/>
            <person name="Sisneros N."/>
            <person name="Goicoechea J.L."/>
            <person name="Lee S.J."/>
            <person name="Angelova A."/>
            <person name="Kudrna D."/>
            <person name="Luo M."/>
            <person name="Affourtit J."/>
            <person name="Desany B."/>
            <person name="Knight J."/>
            <person name="Niazi F."/>
            <person name="Egholm M."/>
            <person name="Wing R.A."/>
        </authorList>
    </citation>
    <scope>NUCLEOTIDE SEQUENCE [LARGE SCALE GENOMIC DNA]</scope>
    <source>
        <strain evidence="8">cv. IRGC 105608</strain>
    </source>
</reference>
<dbReference type="PANTHER" id="PTHR24298:SF389">
    <property type="entry name" value="OS04G0128400 PROTEIN"/>
    <property type="match status" value="1"/>
</dbReference>
<comment type="cofactor">
    <cofactor evidence="6">
        <name>heme</name>
        <dbReference type="ChEBI" id="CHEBI:30413"/>
    </cofactor>
</comment>
<feature type="transmembrane region" description="Helical" evidence="7">
    <location>
        <begin position="459"/>
        <end position="476"/>
    </location>
</feature>
<name>A0A0D3FS61_9ORYZ</name>
<dbReference type="eggNOG" id="KOG0156">
    <property type="taxonomic scope" value="Eukaryota"/>
</dbReference>
<evidence type="ECO:0000256" key="2">
    <source>
        <dbReference type="ARBA" id="ARBA00022692"/>
    </source>
</evidence>
<dbReference type="STRING" id="65489.A0A0D3FS61"/>
<dbReference type="Gramene" id="OBART04G01300.1">
    <property type="protein sequence ID" value="OBART04G01300.1"/>
    <property type="gene ID" value="OBART04G01300"/>
</dbReference>
<keyword evidence="2 7" id="KW-0812">Transmembrane</keyword>
<dbReference type="GO" id="GO:0016020">
    <property type="term" value="C:membrane"/>
    <property type="evidence" value="ECO:0007669"/>
    <property type="project" value="UniProtKB-SubCell"/>
</dbReference>
<accession>A0A0D3FS61</accession>
<dbReference type="InterPro" id="IPR051103">
    <property type="entry name" value="Plant_metabolite_P450s"/>
</dbReference>
<evidence type="ECO:0000256" key="1">
    <source>
        <dbReference type="ARBA" id="ARBA00004167"/>
    </source>
</evidence>
<dbReference type="InterPro" id="IPR036396">
    <property type="entry name" value="Cyt_P450_sf"/>
</dbReference>
<dbReference type="Proteomes" id="UP000026960">
    <property type="component" value="Chromosome 4"/>
</dbReference>
<keyword evidence="6" id="KW-0408">Iron</keyword>
<dbReference type="HOGENOM" id="CLU_327730_0_0_1"/>
<keyword evidence="4 7" id="KW-1133">Transmembrane helix</keyword>
<dbReference type="InterPro" id="IPR017972">
    <property type="entry name" value="Cyt_P450_CS"/>
</dbReference>
<sequence>MDTSVLLLVLFVFTLLCCLALLRRAARRARAPAAVQLPTIEISDAAVARRALVDYADVFANRPFLPFPVALVTGRRRRRSDNLTSVPYGPHWRVLRRNLTAGIFHPSRLGLLAPLKRDAVDDLVAGISESAGGGAVTVVVRDAAYTAVFRLAARMCFGDGVGERQVLALRRVIREFVLDVGVANNVFPVSTSTALARLRRWRRIRRLLSSRRRQAELYLPLIDERRRRMAARRRDRDADGGTFRPYVDALIELRVPGDGESTPTPLTDDEMVSLLMVFLAASTESVVSCIEWTLAHLVIDAEAQNKLRREVADVGDGEHIHGGRAPYMRAVILESLRLHPPVPFVIREVVGSAAAPVLDELAAMPMPGGGARVHFVIGDIGRDGKAWKDPEEFRPERFMAGGEAEGVGPVPGPKEVRMMPAAGGGVDLTQQDDFFNVMRTPLRARATPRPRAPARKKNMMLLLTLLATLFFCLAVFRRTSRRAPAAIRQPTVEIHDAALARCALVDYADAFIDRPAILPFTGPPGRRRSDNLTTVPYGPQWRVLRRNLTGGILHPSRAGLLAPLQRTAVEALVAGIAASRVGGGGGDGDGEVLVRDVVRDALFPVAARFCFGDGIGERDVRDLQRVLREFELDVVVEGFGGSMLANLVHWWRLRRFVASGRRQAEVFLPLITRRRRTQHRDDADSGVFRPYVDSLLDLRVPLRLEVAAAEADRHGGERGTTPAAYLRAVILESLRMHPPVPLTMRDVRSPQAVEHLSLPGGGARVHFILGDIGRDGKAWTDPDEFRPERFMVGGEAEGVGPVPGPKEVRMMPFGAGRRYCPGIGLGVAHACLFVAALVREFEWAPAATGGVDLTEVNGFFKMMRTPLRARATPRRASA</sequence>
<dbReference type="Pfam" id="PF00067">
    <property type="entry name" value="p450"/>
    <property type="match status" value="2"/>
</dbReference>
<reference evidence="8" key="2">
    <citation type="submission" date="2015-03" db="UniProtKB">
        <authorList>
            <consortium name="EnsemblPlants"/>
        </authorList>
    </citation>
    <scope>IDENTIFICATION</scope>
</reference>
<evidence type="ECO:0000256" key="5">
    <source>
        <dbReference type="ARBA" id="ARBA00023136"/>
    </source>
</evidence>
<dbReference type="PROSITE" id="PS00086">
    <property type="entry name" value="CYTOCHROME_P450"/>
    <property type="match status" value="1"/>
</dbReference>
<dbReference type="InterPro" id="IPR001128">
    <property type="entry name" value="Cyt_P450"/>
</dbReference>
<evidence type="ECO:0000313" key="8">
    <source>
        <dbReference type="EnsemblPlants" id="OBART04G01300.1"/>
    </source>
</evidence>
<dbReference type="EnsemblPlants" id="OBART04G01300.1">
    <property type="protein sequence ID" value="OBART04G01300.1"/>
    <property type="gene ID" value="OBART04G01300"/>
</dbReference>
<proteinExistence type="predicted"/>
<organism evidence="8">
    <name type="scientific">Oryza barthii</name>
    <dbReference type="NCBI Taxonomy" id="65489"/>
    <lineage>
        <taxon>Eukaryota</taxon>
        <taxon>Viridiplantae</taxon>
        <taxon>Streptophyta</taxon>
        <taxon>Embryophyta</taxon>
        <taxon>Tracheophyta</taxon>
        <taxon>Spermatophyta</taxon>
        <taxon>Magnoliopsida</taxon>
        <taxon>Liliopsida</taxon>
        <taxon>Poales</taxon>
        <taxon>Poaceae</taxon>
        <taxon>BOP clade</taxon>
        <taxon>Oryzoideae</taxon>
        <taxon>Oryzeae</taxon>
        <taxon>Oryzinae</taxon>
        <taxon>Oryza</taxon>
    </lineage>
</organism>
<dbReference type="InterPro" id="IPR002401">
    <property type="entry name" value="Cyt_P450_E_grp-I"/>
</dbReference>
<evidence type="ECO:0008006" key="10">
    <source>
        <dbReference type="Google" id="ProtNLM"/>
    </source>
</evidence>
<keyword evidence="9" id="KW-1185">Reference proteome</keyword>
<evidence type="ECO:0000256" key="4">
    <source>
        <dbReference type="ARBA" id="ARBA00022989"/>
    </source>
</evidence>
<comment type="subcellular location">
    <subcellularLocation>
        <location evidence="1">Membrane</location>
        <topology evidence="1">Single-pass membrane protein</topology>
    </subcellularLocation>
</comment>
<dbReference type="PANTHER" id="PTHR24298">
    <property type="entry name" value="FLAVONOID 3'-MONOOXYGENASE-RELATED"/>
    <property type="match status" value="1"/>
</dbReference>
<dbReference type="AlphaFoldDB" id="A0A0D3FS61"/>
<dbReference type="Gene3D" id="1.10.630.10">
    <property type="entry name" value="Cytochrome P450"/>
    <property type="match status" value="3"/>
</dbReference>
<evidence type="ECO:0000256" key="7">
    <source>
        <dbReference type="SAM" id="Phobius"/>
    </source>
</evidence>
<dbReference type="PRINTS" id="PR00385">
    <property type="entry name" value="P450"/>
</dbReference>
<evidence type="ECO:0000313" key="9">
    <source>
        <dbReference type="Proteomes" id="UP000026960"/>
    </source>
</evidence>
<dbReference type="GO" id="GO:0005506">
    <property type="term" value="F:iron ion binding"/>
    <property type="evidence" value="ECO:0007669"/>
    <property type="project" value="InterPro"/>
</dbReference>
<protein>
    <recommendedName>
        <fullName evidence="10">Cytochrome P450</fullName>
    </recommendedName>
</protein>
<evidence type="ECO:0000256" key="3">
    <source>
        <dbReference type="ARBA" id="ARBA00022723"/>
    </source>
</evidence>
<keyword evidence="6" id="KW-0349">Heme</keyword>
<keyword evidence="3 6" id="KW-0479">Metal-binding</keyword>
<dbReference type="SUPFAM" id="SSF48264">
    <property type="entry name" value="Cytochrome P450"/>
    <property type="match status" value="2"/>
</dbReference>